<name>A0ABU9BRL5_9BURK</name>
<dbReference type="EMBL" id="JBBUTG010000011">
    <property type="protein sequence ID" value="MEK8032603.1"/>
    <property type="molecule type" value="Genomic_DNA"/>
</dbReference>
<evidence type="ECO:0000313" key="3">
    <source>
        <dbReference type="Proteomes" id="UP001371218"/>
    </source>
</evidence>
<feature type="signal peptide" evidence="1">
    <location>
        <begin position="1"/>
        <end position="21"/>
    </location>
</feature>
<proteinExistence type="predicted"/>
<feature type="chain" id="PRO_5045098518" evidence="1">
    <location>
        <begin position="22"/>
        <end position="195"/>
    </location>
</feature>
<evidence type="ECO:0000313" key="2">
    <source>
        <dbReference type="EMBL" id="MEK8032603.1"/>
    </source>
</evidence>
<evidence type="ECO:0000256" key="1">
    <source>
        <dbReference type="SAM" id="SignalP"/>
    </source>
</evidence>
<protein>
    <submittedName>
        <fullName evidence="2">Uncharacterized protein</fullName>
    </submittedName>
</protein>
<organism evidence="2 3">
    <name type="scientific">Ideonella lacteola</name>
    <dbReference type="NCBI Taxonomy" id="2984193"/>
    <lineage>
        <taxon>Bacteria</taxon>
        <taxon>Pseudomonadati</taxon>
        <taxon>Pseudomonadota</taxon>
        <taxon>Betaproteobacteria</taxon>
        <taxon>Burkholderiales</taxon>
        <taxon>Sphaerotilaceae</taxon>
        <taxon>Ideonella</taxon>
    </lineage>
</organism>
<dbReference type="RefSeq" id="WP_341427024.1">
    <property type="nucleotide sequence ID" value="NZ_JBBUTG010000011.1"/>
</dbReference>
<reference evidence="2 3" key="1">
    <citation type="submission" date="2024-04" db="EMBL/GenBank/DDBJ databases">
        <title>Novel species of the genus Ideonella isolated from streams.</title>
        <authorList>
            <person name="Lu H."/>
        </authorList>
    </citation>
    <scope>NUCLEOTIDE SEQUENCE [LARGE SCALE GENOMIC DNA]</scope>
    <source>
        <strain evidence="2 3">DXS29W</strain>
    </source>
</reference>
<dbReference type="Proteomes" id="UP001371218">
    <property type="component" value="Unassembled WGS sequence"/>
</dbReference>
<keyword evidence="1" id="KW-0732">Signal</keyword>
<comment type="caution">
    <text evidence="2">The sequence shown here is derived from an EMBL/GenBank/DDBJ whole genome shotgun (WGS) entry which is preliminary data.</text>
</comment>
<accession>A0ABU9BRL5</accession>
<sequence>MKISKTLPVVLSILVSGSAMAASDNFNRSTLGANWTPLIGTSGKIADNKYTSDGAAYTRFTPAAADNQATVTVALARADVGHYGGVYVGKASLKLRTASSGNFEAVCFEPTVLSGLGTPGKCYTVSNQDITAFKKARVTLRTSGATAFADIDTNSDGVPEWSFSYDFGAALGTGVGLLGNTNAVSQDNLKTSTVN</sequence>
<gene>
    <name evidence="2" type="ORF">AACH06_17420</name>
</gene>
<keyword evidence="3" id="KW-1185">Reference proteome</keyword>